<dbReference type="HOGENOM" id="CLU_046724_0_0_1"/>
<name>J7RN14_HUIN7</name>
<dbReference type="InterPro" id="IPR039249">
    <property type="entry name" value="GPATCH11"/>
</dbReference>
<organism evidence="3 4">
    <name type="scientific">Huiozyma naganishii (strain ATCC MYA-139 / BCRC 22969 / CBS 8797 / KCTC 17520 / NBRC 10181 / NCYC 3082 / Yp74L-3)</name>
    <name type="common">Yeast</name>
    <name type="synonym">Kazachstania naganishii</name>
    <dbReference type="NCBI Taxonomy" id="1071383"/>
    <lineage>
        <taxon>Eukaryota</taxon>
        <taxon>Fungi</taxon>
        <taxon>Dikarya</taxon>
        <taxon>Ascomycota</taxon>
        <taxon>Saccharomycotina</taxon>
        <taxon>Saccharomycetes</taxon>
        <taxon>Saccharomycetales</taxon>
        <taxon>Saccharomycetaceae</taxon>
        <taxon>Huiozyma</taxon>
    </lineage>
</organism>
<dbReference type="RefSeq" id="XP_022465194.1">
    <property type="nucleotide sequence ID" value="XM_022608727.1"/>
</dbReference>
<proteinExistence type="predicted"/>
<dbReference type="OrthoDB" id="786951at2759"/>
<dbReference type="Pfam" id="PF13821">
    <property type="entry name" value="DUF4187"/>
    <property type="match status" value="1"/>
</dbReference>
<dbReference type="PANTHER" id="PTHR21032:SF0">
    <property type="entry name" value="G PATCH DOMAIN-CONTAINING PROTEIN 11"/>
    <property type="match status" value="1"/>
</dbReference>
<sequence length="214" mass="25196">MDNELIEEMEREQQLLDRFKKSEGQSELENLMPKGYRMLQKMGYEPREESTKEVHDQEEKQAEYRKHISESSRQKSLEKTLHNMQKIAFAMAGDDEIYTPGEDPRDFNVLWRGYIKVLNDAAKEPAGKSAPKQKAVLEQSDSELDEDQEGGTIKDLREDPELEIFDEMTTSEKISKLNVFLRAEVYYCYYCGIRYKDEEDFYEHCPGINKEDHE</sequence>
<reference evidence="3 4" key="1">
    <citation type="journal article" date="2011" name="Proc. Natl. Acad. Sci. U.S.A.">
        <title>Evolutionary erosion of yeast sex chromosomes by mating-type switching accidents.</title>
        <authorList>
            <person name="Gordon J.L."/>
            <person name="Armisen D."/>
            <person name="Proux-Wera E."/>
            <person name="Oheigeartaigh S.S."/>
            <person name="Byrne K.P."/>
            <person name="Wolfe K.H."/>
        </authorList>
    </citation>
    <scope>NUCLEOTIDE SEQUENCE [LARGE SCALE GENOMIC DNA]</scope>
    <source>
        <strain evidence="4">ATCC MYA-139 / BCRC 22969 / CBS 8797 / CCRC 22969 / KCTC 17520 / NBRC 10181 / NCYC 3082</strain>
    </source>
</reference>
<evidence type="ECO:0000256" key="1">
    <source>
        <dbReference type="SAM" id="MobiDB-lite"/>
    </source>
</evidence>
<dbReference type="Proteomes" id="UP000006310">
    <property type="component" value="Chromosome 6"/>
</dbReference>
<accession>J7RN14</accession>
<feature type="domain" description="DUF4187" evidence="2">
    <location>
        <begin position="159"/>
        <end position="213"/>
    </location>
</feature>
<dbReference type="EMBL" id="HE978319">
    <property type="protein sequence ID" value="CCK70948.1"/>
    <property type="molecule type" value="Genomic_DNA"/>
</dbReference>
<dbReference type="InterPro" id="IPR025239">
    <property type="entry name" value="DUF4187"/>
</dbReference>
<dbReference type="GO" id="GO:0000776">
    <property type="term" value="C:kinetochore"/>
    <property type="evidence" value="ECO:0007669"/>
    <property type="project" value="TreeGrafter"/>
</dbReference>
<dbReference type="SMART" id="SM01173">
    <property type="entry name" value="DUF4187"/>
    <property type="match status" value="1"/>
</dbReference>
<keyword evidence="4" id="KW-1185">Reference proteome</keyword>
<dbReference type="GeneID" id="34526663"/>
<feature type="compositionally biased region" description="Acidic residues" evidence="1">
    <location>
        <begin position="140"/>
        <end position="149"/>
    </location>
</feature>
<reference evidence="4" key="2">
    <citation type="submission" date="2012-08" db="EMBL/GenBank/DDBJ databases">
        <title>Genome sequence of Kazachstania naganishii.</title>
        <authorList>
            <person name="Gordon J.L."/>
            <person name="Armisen D."/>
            <person name="Proux-Wera E."/>
            <person name="OhEigeartaigh S.S."/>
            <person name="Byrne K.P."/>
            <person name="Wolfe K.H."/>
        </authorList>
    </citation>
    <scope>NUCLEOTIDE SEQUENCE [LARGE SCALE GENOMIC DNA]</scope>
    <source>
        <strain evidence="4">ATCC MYA-139 / BCRC 22969 / CBS 8797 / CCRC 22969 / KCTC 17520 / NBRC 10181 / NCYC 3082</strain>
    </source>
</reference>
<evidence type="ECO:0000313" key="4">
    <source>
        <dbReference type="Proteomes" id="UP000006310"/>
    </source>
</evidence>
<feature type="region of interest" description="Disordered" evidence="1">
    <location>
        <begin position="124"/>
        <end position="153"/>
    </location>
</feature>
<dbReference type="KEGG" id="kng:KNAG_0F02860"/>
<dbReference type="eggNOG" id="KOG1994">
    <property type="taxonomic scope" value="Eukaryota"/>
</dbReference>
<gene>
    <name evidence="3" type="primary">KNAG0F02860</name>
    <name evidence="3" type="ordered locus">KNAG_0F02860</name>
</gene>
<evidence type="ECO:0000313" key="3">
    <source>
        <dbReference type="EMBL" id="CCK70948.1"/>
    </source>
</evidence>
<evidence type="ECO:0000259" key="2">
    <source>
        <dbReference type="SMART" id="SM01173"/>
    </source>
</evidence>
<dbReference type="AlphaFoldDB" id="J7RN14"/>
<protein>
    <recommendedName>
        <fullName evidence="2">DUF4187 domain-containing protein</fullName>
    </recommendedName>
</protein>
<feature type="region of interest" description="Disordered" evidence="1">
    <location>
        <begin position="44"/>
        <end position="77"/>
    </location>
</feature>
<dbReference type="PANTHER" id="PTHR21032">
    <property type="entry name" value="G PATCH DOMAIN-CONTAINING PROTEIN 11"/>
    <property type="match status" value="1"/>
</dbReference>